<dbReference type="InterPro" id="IPR005835">
    <property type="entry name" value="NTP_transferase_dom"/>
</dbReference>
<organism evidence="2">
    <name type="scientific">marine metagenome</name>
    <dbReference type="NCBI Taxonomy" id="408172"/>
    <lineage>
        <taxon>unclassified sequences</taxon>
        <taxon>metagenomes</taxon>
        <taxon>ecological metagenomes</taxon>
    </lineage>
</organism>
<gene>
    <name evidence="2" type="ORF">METZ01_LOCUS426559</name>
</gene>
<reference evidence="2" key="1">
    <citation type="submission" date="2018-05" db="EMBL/GenBank/DDBJ databases">
        <authorList>
            <person name="Lanie J.A."/>
            <person name="Ng W.-L."/>
            <person name="Kazmierczak K.M."/>
            <person name="Andrzejewski T.M."/>
            <person name="Davidsen T.M."/>
            <person name="Wayne K.J."/>
            <person name="Tettelin H."/>
            <person name="Glass J.I."/>
            <person name="Rusch D."/>
            <person name="Podicherti R."/>
            <person name="Tsui H.-C.T."/>
            <person name="Winkler M.E."/>
        </authorList>
    </citation>
    <scope>NUCLEOTIDE SEQUENCE</scope>
</reference>
<dbReference type="GO" id="GO:0009298">
    <property type="term" value="P:GDP-mannose biosynthetic process"/>
    <property type="evidence" value="ECO:0007669"/>
    <property type="project" value="TreeGrafter"/>
</dbReference>
<accession>A0A382XSR8</accession>
<feature type="non-terminal residue" evidence="2">
    <location>
        <position position="181"/>
    </location>
</feature>
<dbReference type="Pfam" id="PF00483">
    <property type="entry name" value="NTP_transferase"/>
    <property type="match status" value="1"/>
</dbReference>
<dbReference type="EMBL" id="UINC01169920">
    <property type="protein sequence ID" value="SVD73705.1"/>
    <property type="molecule type" value="Genomic_DNA"/>
</dbReference>
<sequence length="181" mass="20298">MYCVIMAGGSGTRFWPYSRKSRPKQMLNILSEKSMLQMTIDRLRKLHNVEDILIVTRADLADSIRKHVSGVPAENIIIEPEGKNTAPCISLAALHIAKRKKNSIMGVFPADHLIVGYKEFEKAINTASFLAKKDNSLVTIGIQPTFPSIAYGYIQYKSDSEMEHMNAYSVKAFAEKPHLDL</sequence>
<feature type="domain" description="Nucleotidyl transferase" evidence="1">
    <location>
        <begin position="4"/>
        <end position="179"/>
    </location>
</feature>
<proteinExistence type="predicted"/>
<dbReference type="PANTHER" id="PTHR46390">
    <property type="entry name" value="MANNOSE-1-PHOSPHATE GUANYLYLTRANSFERASE"/>
    <property type="match status" value="1"/>
</dbReference>
<dbReference type="GO" id="GO:0004475">
    <property type="term" value="F:mannose-1-phosphate guanylyltransferase (GTP) activity"/>
    <property type="evidence" value="ECO:0007669"/>
    <property type="project" value="TreeGrafter"/>
</dbReference>
<dbReference type="InterPro" id="IPR051161">
    <property type="entry name" value="Mannose-6P_isomerase_type2"/>
</dbReference>
<protein>
    <recommendedName>
        <fullName evidence="1">Nucleotidyl transferase domain-containing protein</fullName>
    </recommendedName>
</protein>
<evidence type="ECO:0000259" key="1">
    <source>
        <dbReference type="Pfam" id="PF00483"/>
    </source>
</evidence>
<dbReference type="InterPro" id="IPR029044">
    <property type="entry name" value="Nucleotide-diphossugar_trans"/>
</dbReference>
<dbReference type="Gene3D" id="3.90.550.10">
    <property type="entry name" value="Spore Coat Polysaccharide Biosynthesis Protein SpsA, Chain A"/>
    <property type="match status" value="1"/>
</dbReference>
<dbReference type="SUPFAM" id="SSF53448">
    <property type="entry name" value="Nucleotide-diphospho-sugar transferases"/>
    <property type="match status" value="1"/>
</dbReference>
<dbReference type="PANTHER" id="PTHR46390:SF1">
    <property type="entry name" value="MANNOSE-1-PHOSPHATE GUANYLYLTRANSFERASE"/>
    <property type="match status" value="1"/>
</dbReference>
<name>A0A382XSR8_9ZZZZ</name>
<evidence type="ECO:0000313" key="2">
    <source>
        <dbReference type="EMBL" id="SVD73705.1"/>
    </source>
</evidence>
<dbReference type="AlphaFoldDB" id="A0A382XSR8"/>